<evidence type="ECO:0000313" key="1">
    <source>
        <dbReference type="EMBL" id="JAH87849.1"/>
    </source>
</evidence>
<sequence length="51" mass="6321">MEKMNSDQTFPTWIKFRSINNMTKMFVQMIKYHEIFSLCDNTQNLYQTYIF</sequence>
<dbReference type="EMBL" id="GBXM01020728">
    <property type="protein sequence ID" value="JAH87849.1"/>
    <property type="molecule type" value="Transcribed_RNA"/>
</dbReference>
<reference evidence="1" key="2">
    <citation type="journal article" date="2015" name="Fish Shellfish Immunol.">
        <title>Early steps in the European eel (Anguilla anguilla)-Vibrio vulnificus interaction in the gills: Role of the RtxA13 toxin.</title>
        <authorList>
            <person name="Callol A."/>
            <person name="Pajuelo D."/>
            <person name="Ebbesson L."/>
            <person name="Teles M."/>
            <person name="MacKenzie S."/>
            <person name="Amaro C."/>
        </authorList>
    </citation>
    <scope>NUCLEOTIDE SEQUENCE</scope>
</reference>
<protein>
    <submittedName>
        <fullName evidence="1">Uncharacterized protein</fullName>
    </submittedName>
</protein>
<accession>A0A0E9WBT5</accession>
<reference evidence="1" key="1">
    <citation type="submission" date="2014-11" db="EMBL/GenBank/DDBJ databases">
        <authorList>
            <person name="Amaro Gonzalez C."/>
        </authorList>
    </citation>
    <scope>NUCLEOTIDE SEQUENCE</scope>
</reference>
<dbReference type="AlphaFoldDB" id="A0A0E9WBT5"/>
<organism evidence="1">
    <name type="scientific">Anguilla anguilla</name>
    <name type="common">European freshwater eel</name>
    <name type="synonym">Muraena anguilla</name>
    <dbReference type="NCBI Taxonomy" id="7936"/>
    <lineage>
        <taxon>Eukaryota</taxon>
        <taxon>Metazoa</taxon>
        <taxon>Chordata</taxon>
        <taxon>Craniata</taxon>
        <taxon>Vertebrata</taxon>
        <taxon>Euteleostomi</taxon>
        <taxon>Actinopterygii</taxon>
        <taxon>Neopterygii</taxon>
        <taxon>Teleostei</taxon>
        <taxon>Anguilliformes</taxon>
        <taxon>Anguillidae</taxon>
        <taxon>Anguilla</taxon>
    </lineage>
</organism>
<proteinExistence type="predicted"/>
<name>A0A0E9WBT5_ANGAN</name>